<dbReference type="Proteomes" id="UP000002748">
    <property type="component" value="Unassembled WGS sequence"/>
</dbReference>
<dbReference type="InterPro" id="IPR036957">
    <property type="entry name" value="Znf_PARP_sf"/>
</dbReference>
<name>J5SFP9_TRIAS</name>
<keyword evidence="5" id="KW-0539">Nucleus</keyword>
<dbReference type="KEGG" id="tasa:A1Q1_06184"/>
<dbReference type="AlphaFoldDB" id="J5SFP9"/>
<keyword evidence="4" id="KW-0862">Zinc</keyword>
<evidence type="ECO:0000256" key="1">
    <source>
        <dbReference type="ARBA" id="ARBA00004123"/>
    </source>
</evidence>
<evidence type="ECO:0000256" key="2">
    <source>
        <dbReference type="ARBA" id="ARBA00022723"/>
    </source>
</evidence>
<comment type="caution">
    <text evidence="8">The sequence shown here is derived from an EMBL/GenBank/DDBJ whole genome shotgun (WGS) entry which is preliminary data.</text>
</comment>
<dbReference type="Gene3D" id="3.30.1740.10">
    <property type="entry name" value="Zinc finger, PARP-type"/>
    <property type="match status" value="1"/>
</dbReference>
<evidence type="ECO:0000256" key="4">
    <source>
        <dbReference type="ARBA" id="ARBA00022833"/>
    </source>
</evidence>
<feature type="compositionally biased region" description="Basic and acidic residues" evidence="6">
    <location>
        <begin position="239"/>
        <end position="251"/>
    </location>
</feature>
<evidence type="ECO:0000256" key="5">
    <source>
        <dbReference type="ARBA" id="ARBA00023242"/>
    </source>
</evidence>
<accession>J5SFP9</accession>
<dbReference type="OrthoDB" id="429950at2759"/>
<dbReference type="Pfam" id="PF00645">
    <property type="entry name" value="zf-PARP"/>
    <property type="match status" value="1"/>
</dbReference>
<evidence type="ECO:0000256" key="3">
    <source>
        <dbReference type="ARBA" id="ARBA00022771"/>
    </source>
</evidence>
<feature type="region of interest" description="Disordered" evidence="6">
    <location>
        <begin position="52"/>
        <end position="314"/>
    </location>
</feature>
<reference evidence="8 9" key="1">
    <citation type="journal article" date="2012" name="Eukaryot. Cell">
        <title>Draft genome sequence of CBS 2479, the standard type strain of Trichosporon asahii.</title>
        <authorList>
            <person name="Yang R.Y."/>
            <person name="Li H.T."/>
            <person name="Zhu H."/>
            <person name="Zhou G.P."/>
            <person name="Wang M."/>
            <person name="Wang L."/>
        </authorList>
    </citation>
    <scope>NUCLEOTIDE SEQUENCE [LARGE SCALE GENOMIC DNA]</scope>
    <source>
        <strain evidence="9">ATCC 90039 / CBS 2479 / JCM 2466 / KCTC 7840 / NCYC 2677 / UAMH 7654</strain>
    </source>
</reference>
<feature type="compositionally biased region" description="Basic residues" evidence="6">
    <location>
        <begin position="135"/>
        <end position="148"/>
    </location>
</feature>
<dbReference type="VEuPathDB" id="FungiDB:A1Q1_06184"/>
<feature type="compositionally biased region" description="Acidic residues" evidence="6">
    <location>
        <begin position="154"/>
        <end position="170"/>
    </location>
</feature>
<keyword evidence="3" id="KW-0863">Zinc-finger</keyword>
<evidence type="ECO:0000313" key="8">
    <source>
        <dbReference type="EMBL" id="EJT45421.1"/>
    </source>
</evidence>
<dbReference type="SMART" id="SM01336">
    <property type="entry name" value="zf-PARP"/>
    <property type="match status" value="1"/>
</dbReference>
<dbReference type="GO" id="GO:0008270">
    <property type="term" value="F:zinc ion binding"/>
    <property type="evidence" value="ECO:0007669"/>
    <property type="project" value="UniProtKB-KW"/>
</dbReference>
<dbReference type="HOGENOM" id="CLU_940691_0_0_1"/>
<dbReference type="EMBL" id="ALBS01000327">
    <property type="protein sequence ID" value="EJT45421.1"/>
    <property type="molecule type" value="Genomic_DNA"/>
</dbReference>
<protein>
    <recommendedName>
        <fullName evidence="7">PARP-type domain-containing protein</fullName>
    </recommendedName>
</protein>
<gene>
    <name evidence="8" type="ORF">A1Q1_06184</name>
</gene>
<feature type="domain" description="PARP-type" evidence="7">
    <location>
        <begin position="7"/>
        <end position="131"/>
    </location>
</feature>
<dbReference type="InterPro" id="IPR001510">
    <property type="entry name" value="Znf_PARP"/>
</dbReference>
<dbReference type="RefSeq" id="XP_014176868.1">
    <property type="nucleotide sequence ID" value="XM_014321393.1"/>
</dbReference>
<dbReference type="GO" id="GO:0003677">
    <property type="term" value="F:DNA binding"/>
    <property type="evidence" value="ECO:0007669"/>
    <property type="project" value="InterPro"/>
</dbReference>
<feature type="compositionally biased region" description="Low complexity" evidence="6">
    <location>
        <begin position="284"/>
        <end position="299"/>
    </location>
</feature>
<evidence type="ECO:0000256" key="6">
    <source>
        <dbReference type="SAM" id="MobiDB-lite"/>
    </source>
</evidence>
<proteinExistence type="predicted"/>
<keyword evidence="2" id="KW-0479">Metal-binding</keyword>
<evidence type="ECO:0000259" key="7">
    <source>
        <dbReference type="SMART" id="SM01336"/>
    </source>
</evidence>
<dbReference type="GO" id="GO:0005634">
    <property type="term" value="C:nucleus"/>
    <property type="evidence" value="ECO:0007669"/>
    <property type="project" value="UniProtKB-SubCell"/>
</dbReference>
<dbReference type="GeneID" id="25989696"/>
<organism evidence="8 9">
    <name type="scientific">Trichosporon asahii var. asahii (strain ATCC 90039 / CBS 2479 / JCM 2466 / KCTC 7840 / NBRC 103889/ NCYC 2677 / UAMH 7654)</name>
    <name type="common">Yeast</name>
    <dbReference type="NCBI Taxonomy" id="1186058"/>
    <lineage>
        <taxon>Eukaryota</taxon>
        <taxon>Fungi</taxon>
        <taxon>Dikarya</taxon>
        <taxon>Basidiomycota</taxon>
        <taxon>Agaricomycotina</taxon>
        <taxon>Tremellomycetes</taxon>
        <taxon>Trichosporonales</taxon>
        <taxon>Trichosporonaceae</taxon>
        <taxon>Trichosporon</taxon>
    </lineage>
</organism>
<sequence length="314" mass="33881">MPVYRLEVSPTARAGCNGNKWCKGTKIQKGDFRVGTWVEIMGNGSFKWRHWGSPEGGVRRPDRGGWLRRPAFRTAFEKGQVEEEDVPETAKPRDEGWSASEGEGEEDDEKPAKGKKATSKSPAAKKEKAPPKAKAAPKKTPAKKAPAKKGKDDYESDESEAELSEEESEGEMSPSEPETEFSDSSADSPKKKKKGKKSKVEARVSSQPCVAADNQPRSKRAAAGRKSMKESDSDASSEEDVKKASKRAKDDPDSDEDEKPAKKSKPASKGKAPSSKGSEKPASKGKPSSKGSSKGSTKAAPKRRKLVASSDEDD</sequence>
<comment type="subcellular location">
    <subcellularLocation>
        <location evidence="1">Nucleus</location>
    </subcellularLocation>
</comment>
<dbReference type="SUPFAM" id="SSF57716">
    <property type="entry name" value="Glucocorticoid receptor-like (DNA-binding domain)"/>
    <property type="match status" value="1"/>
</dbReference>
<evidence type="ECO:0000313" key="9">
    <source>
        <dbReference type="Proteomes" id="UP000002748"/>
    </source>
</evidence>
<feature type="compositionally biased region" description="Low complexity" evidence="6">
    <location>
        <begin position="171"/>
        <end position="187"/>
    </location>
</feature>